<evidence type="ECO:0000256" key="1">
    <source>
        <dbReference type="SAM" id="Phobius"/>
    </source>
</evidence>
<evidence type="ECO:0008006" key="3">
    <source>
        <dbReference type="Google" id="ProtNLM"/>
    </source>
</evidence>
<evidence type="ECO:0000313" key="2">
    <source>
        <dbReference type="EMBL" id="ABZ07275.1"/>
    </source>
</evidence>
<keyword evidence="1" id="KW-0812">Transmembrane</keyword>
<protein>
    <recommendedName>
        <fullName evidence="3">PGF-CTERM sorting domain-containing protein</fullName>
    </recommendedName>
</protein>
<proteinExistence type="predicted"/>
<name>B3T3W6_9ZZZZ</name>
<sequence>MHGWGTHSISSVGTLFPSLPTSQTMRNKSIPCILSTVLLIAVLMAPLASAESENETITVNHVVLVDTPPHKEWSWNYSYQVEVSDLQMDMNYTAVIDIVLLEDTTWGGLDWWWDIDWEGGYDEDNDGYHNQFNFTFSLQSGCYHMYANLYDRAGDIENSAPIGSTANFDFGVGGICEDGVFYSIFDSDGDGLVGKQDLYCPDTPQGEMVDEHGCSESDYARLSGTGGDDDEAARIPGFGLLLSITAALGAALIATRRE</sequence>
<dbReference type="InterPro" id="IPR018247">
    <property type="entry name" value="EF_Hand_1_Ca_BS"/>
</dbReference>
<organism evidence="2">
    <name type="scientific">uncultured marine microorganism HF4000_ANIW133F6</name>
    <dbReference type="NCBI Taxonomy" id="455529"/>
    <lineage>
        <taxon>unclassified sequences</taxon>
        <taxon>environmental samples</taxon>
    </lineage>
</organism>
<dbReference type="AlphaFoldDB" id="B3T3W6"/>
<accession>B3T3W6</accession>
<keyword evidence="1" id="KW-0472">Membrane</keyword>
<keyword evidence="1" id="KW-1133">Transmembrane helix</keyword>
<gene>
    <name evidence="2" type="ORF">ALOHA_HF4000ANIW133F6ctg1g25</name>
</gene>
<dbReference type="PROSITE" id="PS00018">
    <property type="entry name" value="EF_HAND_1"/>
    <property type="match status" value="1"/>
</dbReference>
<dbReference type="EMBL" id="EU016596">
    <property type="protein sequence ID" value="ABZ07275.1"/>
    <property type="molecule type" value="Genomic_DNA"/>
</dbReference>
<reference evidence="2" key="1">
    <citation type="journal article" date="2008" name="ISME J.">
        <title>Genomic patterns of recombination, clonal divergence and environment in marine microbial populations.</title>
        <authorList>
            <person name="Konstantinidis K.T."/>
            <person name="Delong E.F."/>
        </authorList>
    </citation>
    <scope>NUCLEOTIDE SEQUENCE</scope>
</reference>
<feature type="transmembrane region" description="Helical" evidence="1">
    <location>
        <begin position="235"/>
        <end position="254"/>
    </location>
</feature>